<dbReference type="EMBL" id="UYRT01082710">
    <property type="protein sequence ID" value="VDN26367.1"/>
    <property type="molecule type" value="Genomic_DNA"/>
</dbReference>
<keyword evidence="4" id="KW-0539">Nucleus</keyword>
<evidence type="ECO:0000256" key="5">
    <source>
        <dbReference type="PROSITE-ProRule" id="PRU00176"/>
    </source>
</evidence>
<evidence type="ECO:0000256" key="2">
    <source>
        <dbReference type="ARBA" id="ARBA00022737"/>
    </source>
</evidence>
<evidence type="ECO:0000313" key="8">
    <source>
        <dbReference type="Proteomes" id="UP000271098"/>
    </source>
</evidence>
<organism evidence="9">
    <name type="scientific">Gongylonema pulchrum</name>
    <dbReference type="NCBI Taxonomy" id="637853"/>
    <lineage>
        <taxon>Eukaryota</taxon>
        <taxon>Metazoa</taxon>
        <taxon>Ecdysozoa</taxon>
        <taxon>Nematoda</taxon>
        <taxon>Chromadorea</taxon>
        <taxon>Rhabditida</taxon>
        <taxon>Spirurina</taxon>
        <taxon>Spiruromorpha</taxon>
        <taxon>Spiruroidea</taxon>
        <taxon>Gongylonematidae</taxon>
        <taxon>Gongylonema</taxon>
    </lineage>
</organism>
<feature type="domain" description="RRM" evidence="6">
    <location>
        <begin position="69"/>
        <end position="150"/>
    </location>
</feature>
<dbReference type="Pfam" id="PF00076">
    <property type="entry name" value="RRM_1"/>
    <property type="match status" value="1"/>
</dbReference>
<dbReference type="OrthoDB" id="3945418at2759"/>
<sequence>MHIRFGEKIKYEANEDESKIENIGDVKLTNVNKKFSRISPKPKSSDSHTLEEKINSTLDHISSSRFRSWRLMMRNLPFQTKEQDLHDICKNIGPVTEIVLPKCKDSRFPDSCAGFAFIQFKKRPDAIKALETLNMSEVKGRKIAVDWALPKDTYETAKHEGFFFTLNSNYL</sequence>
<dbReference type="SMART" id="SM00360">
    <property type="entry name" value="RRM"/>
    <property type="match status" value="1"/>
</dbReference>
<evidence type="ECO:0000256" key="3">
    <source>
        <dbReference type="ARBA" id="ARBA00022884"/>
    </source>
</evidence>
<protein>
    <submittedName>
        <fullName evidence="9">RRM domain-containing protein</fullName>
    </submittedName>
</protein>
<comment type="subcellular location">
    <subcellularLocation>
        <location evidence="1">Nucleus</location>
    </subcellularLocation>
</comment>
<dbReference type="InterPro" id="IPR012677">
    <property type="entry name" value="Nucleotide-bd_a/b_plait_sf"/>
</dbReference>
<keyword evidence="3 5" id="KW-0694">RNA-binding</keyword>
<evidence type="ECO:0000313" key="7">
    <source>
        <dbReference type="EMBL" id="VDN26367.1"/>
    </source>
</evidence>
<accession>A0A183E3U2</accession>
<dbReference type="WBParaSite" id="GPUH_0001565501-mRNA-1">
    <property type="protein sequence ID" value="GPUH_0001565501-mRNA-1"/>
    <property type="gene ID" value="GPUH_0001565501"/>
</dbReference>
<dbReference type="Gene3D" id="3.30.70.330">
    <property type="match status" value="1"/>
</dbReference>
<proteinExistence type="predicted"/>
<dbReference type="AlphaFoldDB" id="A0A183E3U2"/>
<dbReference type="CDD" id="cd12414">
    <property type="entry name" value="RRM2_RBM28_like"/>
    <property type="match status" value="1"/>
</dbReference>
<gene>
    <name evidence="7" type="ORF">GPUH_LOCUS15633</name>
</gene>
<dbReference type="InterPro" id="IPR051945">
    <property type="entry name" value="RRM_MRD1_RNA_proc_ribogen"/>
</dbReference>
<dbReference type="GO" id="GO:0005730">
    <property type="term" value="C:nucleolus"/>
    <property type="evidence" value="ECO:0007669"/>
    <property type="project" value="TreeGrafter"/>
</dbReference>
<dbReference type="SUPFAM" id="SSF54928">
    <property type="entry name" value="RNA-binding domain, RBD"/>
    <property type="match status" value="1"/>
</dbReference>
<dbReference type="PANTHER" id="PTHR48039">
    <property type="entry name" value="RNA-BINDING MOTIF PROTEIN 14B"/>
    <property type="match status" value="1"/>
</dbReference>
<keyword evidence="8" id="KW-1185">Reference proteome</keyword>
<evidence type="ECO:0000313" key="9">
    <source>
        <dbReference type="WBParaSite" id="GPUH_0001565501-mRNA-1"/>
    </source>
</evidence>
<evidence type="ECO:0000259" key="6">
    <source>
        <dbReference type="PROSITE" id="PS50102"/>
    </source>
</evidence>
<dbReference type="Proteomes" id="UP000271098">
    <property type="component" value="Unassembled WGS sequence"/>
</dbReference>
<dbReference type="GO" id="GO:0003729">
    <property type="term" value="F:mRNA binding"/>
    <property type="evidence" value="ECO:0007669"/>
    <property type="project" value="TreeGrafter"/>
</dbReference>
<evidence type="ECO:0000256" key="4">
    <source>
        <dbReference type="ARBA" id="ARBA00023242"/>
    </source>
</evidence>
<dbReference type="InterPro" id="IPR000504">
    <property type="entry name" value="RRM_dom"/>
</dbReference>
<reference evidence="7 8" key="2">
    <citation type="submission" date="2018-11" db="EMBL/GenBank/DDBJ databases">
        <authorList>
            <consortium name="Pathogen Informatics"/>
        </authorList>
    </citation>
    <scope>NUCLEOTIDE SEQUENCE [LARGE SCALE GENOMIC DNA]</scope>
</reference>
<dbReference type="PROSITE" id="PS50102">
    <property type="entry name" value="RRM"/>
    <property type="match status" value="1"/>
</dbReference>
<keyword evidence="2" id="KW-0677">Repeat</keyword>
<name>A0A183E3U2_9BILA</name>
<dbReference type="InterPro" id="IPR035979">
    <property type="entry name" value="RBD_domain_sf"/>
</dbReference>
<dbReference type="PANTHER" id="PTHR48039:SF5">
    <property type="entry name" value="RNA-BINDING PROTEIN 28"/>
    <property type="match status" value="1"/>
</dbReference>
<evidence type="ECO:0000256" key="1">
    <source>
        <dbReference type="ARBA" id="ARBA00004123"/>
    </source>
</evidence>
<reference evidence="9" key="1">
    <citation type="submission" date="2016-06" db="UniProtKB">
        <authorList>
            <consortium name="WormBaseParasite"/>
        </authorList>
    </citation>
    <scope>IDENTIFICATION</scope>
</reference>